<keyword evidence="9 10" id="KW-0807">Transducer</keyword>
<dbReference type="Proteomes" id="UP000694920">
    <property type="component" value="Unplaced"/>
</dbReference>
<evidence type="ECO:0000256" key="5">
    <source>
        <dbReference type="ARBA" id="ARBA00022725"/>
    </source>
</evidence>
<comment type="caution">
    <text evidence="10">Lacks conserved residue(s) required for the propagation of feature annotation.</text>
</comment>
<sequence length="407" mass="46138">MPTIVEGYTSTKISQLLMTLIGMKRGSTKHEQLLINTLLVYIFTTVLIAISIESSDLFYSRNDLYALTYNAPCSFTVTFDFVKLLIFTYKRHELHELHKFTEDTFWNKDYNELDKAILDKCDTTSAIGMSILALVSTILAFHYLTGPYWDALGTNTTERALPFPVVFNLPLTVTPYYEILYGTEAIGAISIGICSVAFASYLFYTCIFVSGFFKILQRELENVCEVELESVNTKSSYNNNDTMLAYKKLKKCVIQHQLLIWYLDELEGLFSYILLMLVLCAVIILCFSGFQIILGDGTTKLHRQILSVEFIMAALAETVLFAFSCNEILTASAAIGEAAYRCKWYKLPCDEYGRALRQGMTIMVMRSYKPCSLTVGKFCPMTLEVFTSVLSTSLSYFTVLRSMNESE</sequence>
<dbReference type="InterPro" id="IPR004117">
    <property type="entry name" value="7tm6_olfct_rcpt"/>
</dbReference>
<evidence type="ECO:0000313" key="12">
    <source>
        <dbReference type="Proteomes" id="UP000694920"/>
    </source>
</evidence>
<dbReference type="GO" id="GO:0005549">
    <property type="term" value="F:odorant binding"/>
    <property type="evidence" value="ECO:0007669"/>
    <property type="project" value="InterPro"/>
</dbReference>
<evidence type="ECO:0000256" key="7">
    <source>
        <dbReference type="ARBA" id="ARBA00023136"/>
    </source>
</evidence>
<dbReference type="OrthoDB" id="8185860at2759"/>
<comment type="subcellular location">
    <subcellularLocation>
        <location evidence="1 10">Cell membrane</location>
        <topology evidence="1 10">Multi-pass membrane protein</topology>
    </subcellularLocation>
</comment>
<dbReference type="KEGG" id="ccin:107271056"/>
<proteinExistence type="evidence at transcript level"/>
<dbReference type="AlphaFoldDB" id="A0A1W6L1I1"/>
<evidence type="ECO:0000256" key="6">
    <source>
        <dbReference type="ARBA" id="ARBA00022989"/>
    </source>
</evidence>
<evidence type="ECO:0000256" key="10">
    <source>
        <dbReference type="RuleBase" id="RU351113"/>
    </source>
</evidence>
<feature type="transmembrane region" description="Helical" evidence="10">
    <location>
        <begin position="269"/>
        <end position="293"/>
    </location>
</feature>
<organism evidence="11">
    <name type="scientific">Cephus cinctus</name>
    <name type="common">Wheat stem sawfly</name>
    <dbReference type="NCBI Taxonomy" id="211228"/>
    <lineage>
        <taxon>Eukaryota</taxon>
        <taxon>Metazoa</taxon>
        <taxon>Ecdysozoa</taxon>
        <taxon>Arthropoda</taxon>
        <taxon>Hexapoda</taxon>
        <taxon>Insecta</taxon>
        <taxon>Pterygota</taxon>
        <taxon>Neoptera</taxon>
        <taxon>Endopterygota</taxon>
        <taxon>Hymenoptera</taxon>
        <taxon>Cephoidea</taxon>
        <taxon>Cephidae</taxon>
        <taxon>Cephus</taxon>
    </lineage>
</organism>
<dbReference type="GO" id="GO:0007165">
    <property type="term" value="P:signal transduction"/>
    <property type="evidence" value="ECO:0007669"/>
    <property type="project" value="UniProtKB-KW"/>
</dbReference>
<keyword evidence="8 10" id="KW-0675">Receptor</keyword>
<evidence type="ECO:0000313" key="11">
    <source>
        <dbReference type="EMBL" id="ARN17899.1"/>
    </source>
</evidence>
<accession>A0A1W6L1I1</accession>
<dbReference type="RefSeq" id="XP_015602121.1">
    <property type="nucleotide sequence ID" value="XM_015746635.2"/>
</dbReference>
<dbReference type="GO" id="GO:0004984">
    <property type="term" value="F:olfactory receptor activity"/>
    <property type="evidence" value="ECO:0007669"/>
    <property type="project" value="InterPro"/>
</dbReference>
<dbReference type="GO" id="GO:0005886">
    <property type="term" value="C:plasma membrane"/>
    <property type="evidence" value="ECO:0007669"/>
    <property type="project" value="UniProtKB-SubCell"/>
</dbReference>
<protein>
    <recommendedName>
        <fullName evidence="10">Odorant receptor</fullName>
    </recommendedName>
</protein>
<comment type="similarity">
    <text evidence="10">Belongs to the insect chemoreceptor superfamily. Heteromeric odorant receptor channel (TC 1.A.69) family.</text>
</comment>
<keyword evidence="7 10" id="KW-0472">Membrane</keyword>
<evidence type="ECO:0000256" key="4">
    <source>
        <dbReference type="ARBA" id="ARBA00022692"/>
    </source>
</evidence>
<name>A0A1W6L1I1_CEPCN</name>
<keyword evidence="5 10" id="KW-0552">Olfaction</keyword>
<dbReference type="GeneID" id="107271056"/>
<evidence type="ECO:0000313" key="13">
    <source>
        <dbReference type="RefSeq" id="XP_015602121.1"/>
    </source>
</evidence>
<dbReference type="EMBL" id="KX609492">
    <property type="protein sequence ID" value="ARN17899.1"/>
    <property type="molecule type" value="mRNA"/>
</dbReference>
<feature type="transmembrane region" description="Helical" evidence="10">
    <location>
        <begin position="125"/>
        <end position="145"/>
    </location>
</feature>
<keyword evidence="3 10" id="KW-0716">Sensory transduction</keyword>
<feature type="transmembrane region" description="Helical" evidence="10">
    <location>
        <begin position="33"/>
        <end position="52"/>
    </location>
</feature>
<evidence type="ECO:0000256" key="2">
    <source>
        <dbReference type="ARBA" id="ARBA00022475"/>
    </source>
</evidence>
<feature type="transmembrane region" description="Helical" evidence="10">
    <location>
        <begin position="189"/>
        <end position="213"/>
    </location>
</feature>
<dbReference type="PANTHER" id="PTHR21137:SF35">
    <property type="entry name" value="ODORANT RECEPTOR 19A-RELATED"/>
    <property type="match status" value="1"/>
</dbReference>
<evidence type="ECO:0000256" key="8">
    <source>
        <dbReference type="ARBA" id="ARBA00023170"/>
    </source>
</evidence>
<keyword evidence="2" id="KW-1003">Cell membrane</keyword>
<reference evidence="11" key="1">
    <citation type="submission" date="2016-07" db="EMBL/GenBank/DDBJ databases">
        <title>Olfactory-related genes from the wheat stem sawfly, an agronomic pest and primitive hymenopteran.</title>
        <authorList>
            <person name="Gress J.C."/>
            <person name="Carey C.C."/>
            <person name="Dykgreve T.A."/>
            <person name="Walden K.O."/>
            <person name="Robertson H.M."/>
            <person name="Mazurie A."/>
            <person name="Wanner K.W."/>
        </authorList>
    </citation>
    <scope>NUCLEOTIDE SEQUENCE</scope>
</reference>
<evidence type="ECO:0000256" key="1">
    <source>
        <dbReference type="ARBA" id="ARBA00004651"/>
    </source>
</evidence>
<keyword evidence="12" id="KW-1185">Reference proteome</keyword>
<dbReference type="Pfam" id="PF02949">
    <property type="entry name" value="7tm_6"/>
    <property type="match status" value="1"/>
</dbReference>
<evidence type="ECO:0000256" key="9">
    <source>
        <dbReference type="ARBA" id="ARBA00023224"/>
    </source>
</evidence>
<feature type="transmembrane region" description="Helical" evidence="10">
    <location>
        <begin position="64"/>
        <end position="89"/>
    </location>
</feature>
<keyword evidence="4 10" id="KW-0812">Transmembrane</keyword>
<gene>
    <name evidence="11" type="primary">Or28</name>
    <name evidence="13" type="synonym">LOC107271056</name>
</gene>
<reference evidence="13" key="2">
    <citation type="submission" date="2025-04" db="UniProtKB">
        <authorList>
            <consortium name="RefSeq"/>
        </authorList>
    </citation>
    <scope>IDENTIFICATION</scope>
</reference>
<keyword evidence="6 10" id="KW-1133">Transmembrane helix</keyword>
<evidence type="ECO:0000256" key="3">
    <source>
        <dbReference type="ARBA" id="ARBA00022606"/>
    </source>
</evidence>
<dbReference type="PANTHER" id="PTHR21137">
    <property type="entry name" value="ODORANT RECEPTOR"/>
    <property type="match status" value="1"/>
</dbReference>
<feature type="transmembrane region" description="Helical" evidence="10">
    <location>
        <begin position="160"/>
        <end position="177"/>
    </location>
</feature>